<protein>
    <submittedName>
        <fullName evidence="2">Uncharacterized protein</fullName>
    </submittedName>
</protein>
<keyword evidence="3" id="KW-1185">Reference proteome</keyword>
<sequence length="131" mass="15142">MKESIQQFIAKPKNIFLIDAVGASLTFILLFLVLRTFNNFFGLSKTTLEYLSLLALAFSIYSFICFFLAKNNWKLYLKIICTANILYCILTFGIILYYYRSISIFGIVYFLGEIIIIIGIVILEIKSIYKN</sequence>
<keyword evidence="1" id="KW-0472">Membrane</keyword>
<evidence type="ECO:0000256" key="1">
    <source>
        <dbReference type="SAM" id="Phobius"/>
    </source>
</evidence>
<comment type="caution">
    <text evidence="2">The sequence shown here is derived from an EMBL/GenBank/DDBJ whole genome shotgun (WGS) entry which is preliminary data.</text>
</comment>
<evidence type="ECO:0000313" key="2">
    <source>
        <dbReference type="EMBL" id="CAC9975373.1"/>
    </source>
</evidence>
<feature type="transmembrane region" description="Helical" evidence="1">
    <location>
        <begin position="16"/>
        <end position="38"/>
    </location>
</feature>
<gene>
    <name evidence="2" type="ORF">FLAPXU55_03086</name>
</gene>
<dbReference type="EMBL" id="CAIJDE010000048">
    <property type="protein sequence ID" value="CAC9975373.1"/>
    <property type="molecule type" value="Genomic_DNA"/>
</dbReference>
<keyword evidence="1" id="KW-1133">Transmembrane helix</keyword>
<organism evidence="2 3">
    <name type="scientific">Flavobacterium panici</name>
    <dbReference type="NCBI Taxonomy" id="2654843"/>
    <lineage>
        <taxon>Bacteria</taxon>
        <taxon>Pseudomonadati</taxon>
        <taxon>Bacteroidota</taxon>
        <taxon>Flavobacteriia</taxon>
        <taxon>Flavobacteriales</taxon>
        <taxon>Flavobacteriaceae</taxon>
        <taxon>Flavobacterium</taxon>
    </lineage>
</organism>
<reference evidence="2 3" key="1">
    <citation type="submission" date="2020-06" db="EMBL/GenBank/DDBJ databases">
        <authorList>
            <person name="Criscuolo A."/>
        </authorList>
    </citation>
    <scope>NUCLEOTIDE SEQUENCE [LARGE SCALE GENOMIC DNA]</scope>
    <source>
        <strain evidence="2">PXU-55</strain>
    </source>
</reference>
<evidence type="ECO:0000313" key="3">
    <source>
        <dbReference type="Proteomes" id="UP000533639"/>
    </source>
</evidence>
<feature type="transmembrane region" description="Helical" evidence="1">
    <location>
        <begin position="76"/>
        <end position="98"/>
    </location>
</feature>
<keyword evidence="1" id="KW-0812">Transmembrane</keyword>
<feature type="transmembrane region" description="Helical" evidence="1">
    <location>
        <begin position="50"/>
        <end position="69"/>
    </location>
</feature>
<feature type="transmembrane region" description="Helical" evidence="1">
    <location>
        <begin position="104"/>
        <end position="125"/>
    </location>
</feature>
<accession>A0A9N8J4M1</accession>
<dbReference type="Proteomes" id="UP000533639">
    <property type="component" value="Unassembled WGS sequence"/>
</dbReference>
<name>A0A9N8J4M1_9FLAO</name>
<proteinExistence type="predicted"/>
<dbReference type="AlphaFoldDB" id="A0A9N8J4M1"/>